<gene>
    <name evidence="2" type="ORF">ALQ51_02475</name>
    <name evidence="1" type="ORF">ALQ53_01724</name>
</gene>
<accession>A0A3M3QE16</accession>
<evidence type="ECO:0008006" key="5">
    <source>
        <dbReference type="Google" id="ProtNLM"/>
    </source>
</evidence>
<organism evidence="2 4">
    <name type="scientific">Pseudomonas cannabina</name>
    <dbReference type="NCBI Taxonomy" id="86840"/>
    <lineage>
        <taxon>Bacteria</taxon>
        <taxon>Pseudomonadati</taxon>
        <taxon>Pseudomonadota</taxon>
        <taxon>Gammaproteobacteria</taxon>
        <taxon>Pseudomonadales</taxon>
        <taxon>Pseudomonadaceae</taxon>
        <taxon>Pseudomonas</taxon>
    </lineage>
</organism>
<evidence type="ECO:0000313" key="3">
    <source>
        <dbReference type="Proteomes" id="UP000269335"/>
    </source>
</evidence>
<evidence type="ECO:0000313" key="4">
    <source>
        <dbReference type="Proteomes" id="UP000270524"/>
    </source>
</evidence>
<dbReference type="Proteomes" id="UP000270524">
    <property type="component" value="Unassembled WGS sequence"/>
</dbReference>
<protein>
    <recommendedName>
        <fullName evidence="5">Transposase</fullName>
    </recommendedName>
</protein>
<proteinExistence type="predicted"/>
<dbReference type="EMBL" id="RBPJ01000209">
    <property type="protein sequence ID" value="RMN92948.1"/>
    <property type="molecule type" value="Genomic_DNA"/>
</dbReference>
<dbReference type="EMBL" id="RBPH01000108">
    <property type="protein sequence ID" value="RMN82389.1"/>
    <property type="molecule type" value="Genomic_DNA"/>
</dbReference>
<sequence length="72" mass="8166">MQQTRRSCSKSFKLQVIQECAQSGVSIASIALNLNANLVYKLIRLQAQKSTVLQSAFIPLGEFRHVFLRQRT</sequence>
<dbReference type="AlphaFoldDB" id="A0A3M3QE16"/>
<reference evidence="3 4" key="1">
    <citation type="submission" date="2018-08" db="EMBL/GenBank/DDBJ databases">
        <title>Recombination of ecologically and evolutionarily significant loci maintains genetic cohesion in the Pseudomonas syringae species complex.</title>
        <authorList>
            <person name="Dillon M."/>
            <person name="Thakur S."/>
            <person name="Almeida R.N.D."/>
            <person name="Weir B.S."/>
            <person name="Guttman D.S."/>
        </authorList>
    </citation>
    <scope>NUCLEOTIDE SEQUENCE [LARGE SCALE GENOMIC DNA]</scope>
    <source>
        <strain evidence="1 3">ICMP 15201</strain>
        <strain evidence="2 4">ICMP 15203</strain>
    </source>
</reference>
<evidence type="ECO:0000313" key="1">
    <source>
        <dbReference type="EMBL" id="RMN82389.1"/>
    </source>
</evidence>
<evidence type="ECO:0000313" key="2">
    <source>
        <dbReference type="EMBL" id="RMN92948.1"/>
    </source>
</evidence>
<name>A0A3M3QE16_PSECA</name>
<comment type="caution">
    <text evidence="2">The sequence shown here is derived from an EMBL/GenBank/DDBJ whole genome shotgun (WGS) entry which is preliminary data.</text>
</comment>
<dbReference type="Proteomes" id="UP000269335">
    <property type="component" value="Unassembled WGS sequence"/>
</dbReference>